<evidence type="ECO:0000313" key="3">
    <source>
        <dbReference type="Proteomes" id="UP001470230"/>
    </source>
</evidence>
<organism evidence="2 3">
    <name type="scientific">Tritrichomonas musculus</name>
    <dbReference type="NCBI Taxonomy" id="1915356"/>
    <lineage>
        <taxon>Eukaryota</taxon>
        <taxon>Metamonada</taxon>
        <taxon>Parabasalia</taxon>
        <taxon>Tritrichomonadida</taxon>
        <taxon>Tritrichomonadidae</taxon>
        <taxon>Tritrichomonas</taxon>
    </lineage>
</organism>
<dbReference type="SUPFAM" id="SSF56112">
    <property type="entry name" value="Protein kinase-like (PK-like)"/>
    <property type="match status" value="1"/>
</dbReference>
<gene>
    <name evidence="2" type="ORF">M9Y10_004117</name>
</gene>
<dbReference type="InterPro" id="IPR008271">
    <property type="entry name" value="Ser/Thr_kinase_AS"/>
</dbReference>
<evidence type="ECO:0000259" key="1">
    <source>
        <dbReference type="PROSITE" id="PS50011"/>
    </source>
</evidence>
<dbReference type="PROSITE" id="PS00108">
    <property type="entry name" value="PROTEIN_KINASE_ST"/>
    <property type="match status" value="1"/>
</dbReference>
<dbReference type="PROSITE" id="PS50011">
    <property type="entry name" value="PROTEIN_KINASE_DOM"/>
    <property type="match status" value="1"/>
</dbReference>
<reference evidence="2 3" key="1">
    <citation type="submission" date="2024-04" db="EMBL/GenBank/DDBJ databases">
        <title>Tritrichomonas musculus Genome.</title>
        <authorList>
            <person name="Alves-Ferreira E."/>
            <person name="Grigg M."/>
            <person name="Lorenzi H."/>
            <person name="Galac M."/>
        </authorList>
    </citation>
    <scope>NUCLEOTIDE SEQUENCE [LARGE SCALE GENOMIC DNA]</scope>
    <source>
        <strain evidence="2 3">EAF2021</strain>
    </source>
</reference>
<dbReference type="InterPro" id="IPR011009">
    <property type="entry name" value="Kinase-like_dom_sf"/>
</dbReference>
<dbReference type="InterPro" id="IPR000719">
    <property type="entry name" value="Prot_kinase_dom"/>
</dbReference>
<dbReference type="EMBL" id="JAPFFF010000010">
    <property type="protein sequence ID" value="KAK8881381.1"/>
    <property type="molecule type" value="Genomic_DNA"/>
</dbReference>
<proteinExistence type="predicted"/>
<evidence type="ECO:0000313" key="2">
    <source>
        <dbReference type="EMBL" id="KAK8881381.1"/>
    </source>
</evidence>
<sequence length="289" mass="33591">MSNNDNETTIKISDLNFYDILFKSRRHTIRNAVDQKGNKLAVKQTPKNTLRDEYNMMNKINCPYIMKAKGFAEEDGMNYLIMDRADKDLLISLCQDGPKTEDITRNIMFSIITAVNYLHENNIWHRDVKLENVFIFSDGLNERYVLGDFEFAKEIQLQWMNTEHIGTEGYLAPELLMRQRYNNKVDCWALGTMMYFLLTKDLPFDSLLDQVSGNIKKDDPHISECAFDLISNLLKVKINDRFTTQQALEHPFFNPLRQQVTYVSDLTSDIVKEMHNADSIAPNDIAQPK</sequence>
<name>A0ABR2JR65_9EUKA</name>
<dbReference type="SMART" id="SM00220">
    <property type="entry name" value="S_TKc"/>
    <property type="match status" value="1"/>
</dbReference>
<comment type="caution">
    <text evidence="2">The sequence shown here is derived from an EMBL/GenBank/DDBJ whole genome shotgun (WGS) entry which is preliminary data.</text>
</comment>
<dbReference type="Pfam" id="PF00069">
    <property type="entry name" value="Pkinase"/>
    <property type="match status" value="1"/>
</dbReference>
<dbReference type="Proteomes" id="UP001470230">
    <property type="component" value="Unassembled WGS sequence"/>
</dbReference>
<feature type="domain" description="Protein kinase" evidence="1">
    <location>
        <begin position="1"/>
        <end position="253"/>
    </location>
</feature>
<dbReference type="PANTHER" id="PTHR24347">
    <property type="entry name" value="SERINE/THREONINE-PROTEIN KINASE"/>
    <property type="match status" value="1"/>
</dbReference>
<dbReference type="Gene3D" id="1.10.510.10">
    <property type="entry name" value="Transferase(Phosphotransferase) domain 1"/>
    <property type="match status" value="1"/>
</dbReference>
<keyword evidence="3" id="KW-1185">Reference proteome</keyword>
<protein>
    <recommendedName>
        <fullName evidence="1">Protein kinase domain-containing protein</fullName>
    </recommendedName>
</protein>
<accession>A0ABR2JR65</accession>